<protein>
    <recommendedName>
        <fullName evidence="2">Putative regulatory protein FmdB zinc ribbon domain-containing protein</fullName>
    </recommendedName>
</protein>
<gene>
    <name evidence="3" type="ORF">GCM10017786_26450</name>
</gene>
<feature type="domain" description="Putative regulatory protein FmdB zinc ribbon" evidence="2">
    <location>
        <begin position="1"/>
        <end position="39"/>
    </location>
</feature>
<keyword evidence="4" id="KW-1185">Reference proteome</keyword>
<dbReference type="SMART" id="SM00834">
    <property type="entry name" value="CxxC_CXXC_SSSS"/>
    <property type="match status" value="1"/>
</dbReference>
<feature type="compositionally biased region" description="Basic and acidic residues" evidence="1">
    <location>
        <begin position="79"/>
        <end position="104"/>
    </location>
</feature>
<dbReference type="EMBL" id="BNAU01000002">
    <property type="protein sequence ID" value="GHE92497.1"/>
    <property type="molecule type" value="Genomic_DNA"/>
</dbReference>
<evidence type="ECO:0000313" key="3">
    <source>
        <dbReference type="EMBL" id="GHE92497.1"/>
    </source>
</evidence>
<comment type="caution">
    <text evidence="3">The sequence shown here is derived from an EMBL/GenBank/DDBJ whole genome shotgun (WGS) entry which is preliminary data.</text>
</comment>
<evidence type="ECO:0000313" key="4">
    <source>
        <dbReference type="Proteomes" id="UP000605897"/>
    </source>
</evidence>
<dbReference type="Pfam" id="PF09723">
    <property type="entry name" value="Zn_ribbon_8"/>
    <property type="match status" value="1"/>
</dbReference>
<reference evidence="4" key="1">
    <citation type="journal article" date="2019" name="Int. J. Syst. Evol. Microbiol.">
        <title>The Global Catalogue of Microorganisms (GCM) 10K type strain sequencing project: providing services to taxonomists for standard genome sequencing and annotation.</title>
        <authorList>
            <consortium name="The Broad Institute Genomics Platform"/>
            <consortium name="The Broad Institute Genome Sequencing Center for Infectious Disease"/>
            <person name="Wu L."/>
            <person name="Ma J."/>
        </authorList>
    </citation>
    <scope>NUCLEOTIDE SEQUENCE [LARGE SCALE GENOMIC DNA]</scope>
    <source>
        <strain evidence="4">CGMCC 4.7677</strain>
    </source>
</reference>
<accession>A0ABQ3IVV7</accession>
<dbReference type="NCBIfam" id="TIGR02605">
    <property type="entry name" value="CxxC_CxxC_SSSS"/>
    <property type="match status" value="1"/>
</dbReference>
<dbReference type="InterPro" id="IPR013429">
    <property type="entry name" value="Regulatory_FmdB_Zinc_ribbon"/>
</dbReference>
<evidence type="ECO:0000256" key="1">
    <source>
        <dbReference type="SAM" id="MobiDB-lite"/>
    </source>
</evidence>
<feature type="region of interest" description="Disordered" evidence="1">
    <location>
        <begin position="42"/>
        <end position="122"/>
    </location>
</feature>
<dbReference type="Proteomes" id="UP000605897">
    <property type="component" value="Unassembled WGS sequence"/>
</dbReference>
<sequence length="122" mass="13180">MPIYDYSCECGNRFEALVPSFSSPAPACGCGSVPHRLPPAVRLGGVASAGPSRDDAPKSWRGTGNGDRETVRHWHRQMTRREKLEQKYPELAGDRRPVLAHEGRFAAAPLRAGDPVPGDSAS</sequence>
<dbReference type="RefSeq" id="WP_191244785.1">
    <property type="nucleotide sequence ID" value="NZ_BNAU01000002.1"/>
</dbReference>
<proteinExistence type="predicted"/>
<name>A0ABQ3IVV7_9PSEU</name>
<organism evidence="3 4">
    <name type="scientific">Amycolatopsis deserti</name>
    <dbReference type="NCBI Taxonomy" id="185696"/>
    <lineage>
        <taxon>Bacteria</taxon>
        <taxon>Bacillati</taxon>
        <taxon>Actinomycetota</taxon>
        <taxon>Actinomycetes</taxon>
        <taxon>Pseudonocardiales</taxon>
        <taxon>Pseudonocardiaceae</taxon>
        <taxon>Amycolatopsis</taxon>
    </lineage>
</organism>
<evidence type="ECO:0000259" key="2">
    <source>
        <dbReference type="SMART" id="SM00834"/>
    </source>
</evidence>